<sequence>MTSKTPNIFQMPAPLLGARMKCYIALEAFTGRNRLGLTSRLSHPSPASSFATTSIFSNLATICRKACKLSRPHHIQVYLLLLLYLTYFGALWIRKNVGCCKGTLSHLWPCGSRCRHRSCWVSCCLYPSGNACLSQISIRVPSYHSAAASLQGAAPRQVIKAFTSLRSPTHLHFLSANV</sequence>
<protein>
    <submittedName>
        <fullName evidence="2">Uncharacterized protein</fullName>
    </submittedName>
</protein>
<keyword evidence="1" id="KW-1133">Transmembrane helix</keyword>
<keyword evidence="3" id="KW-1185">Reference proteome</keyword>
<keyword evidence="1" id="KW-0472">Membrane</keyword>
<name>A0A166AEW1_9AGAM</name>
<organism evidence="2 3">
    <name type="scientific">Sistotremastrum suecicum HHB10207 ss-3</name>
    <dbReference type="NCBI Taxonomy" id="1314776"/>
    <lineage>
        <taxon>Eukaryota</taxon>
        <taxon>Fungi</taxon>
        <taxon>Dikarya</taxon>
        <taxon>Basidiomycota</taxon>
        <taxon>Agaricomycotina</taxon>
        <taxon>Agaricomycetes</taxon>
        <taxon>Sistotremastrales</taxon>
        <taxon>Sistotremastraceae</taxon>
        <taxon>Sistotremastrum</taxon>
    </lineage>
</organism>
<gene>
    <name evidence="2" type="ORF">SISSUDRAFT_187779</name>
</gene>
<proteinExistence type="predicted"/>
<accession>A0A166AEW1</accession>
<reference evidence="2 3" key="1">
    <citation type="journal article" date="2016" name="Mol. Biol. Evol.">
        <title>Comparative Genomics of Early-Diverging Mushroom-Forming Fungi Provides Insights into the Origins of Lignocellulose Decay Capabilities.</title>
        <authorList>
            <person name="Nagy L.G."/>
            <person name="Riley R."/>
            <person name="Tritt A."/>
            <person name="Adam C."/>
            <person name="Daum C."/>
            <person name="Floudas D."/>
            <person name="Sun H."/>
            <person name="Yadav J.S."/>
            <person name="Pangilinan J."/>
            <person name="Larsson K.H."/>
            <person name="Matsuura K."/>
            <person name="Barry K."/>
            <person name="Labutti K."/>
            <person name="Kuo R."/>
            <person name="Ohm R.A."/>
            <person name="Bhattacharya S.S."/>
            <person name="Shirouzu T."/>
            <person name="Yoshinaga Y."/>
            <person name="Martin F.M."/>
            <person name="Grigoriev I.V."/>
            <person name="Hibbett D.S."/>
        </authorList>
    </citation>
    <scope>NUCLEOTIDE SEQUENCE [LARGE SCALE GENOMIC DNA]</scope>
    <source>
        <strain evidence="2 3">HHB10207 ss-3</strain>
    </source>
</reference>
<evidence type="ECO:0000313" key="2">
    <source>
        <dbReference type="EMBL" id="KZT35253.1"/>
    </source>
</evidence>
<evidence type="ECO:0000256" key="1">
    <source>
        <dbReference type="SAM" id="Phobius"/>
    </source>
</evidence>
<feature type="transmembrane region" description="Helical" evidence="1">
    <location>
        <begin position="75"/>
        <end position="93"/>
    </location>
</feature>
<dbReference type="AlphaFoldDB" id="A0A166AEW1"/>
<evidence type="ECO:0000313" key="3">
    <source>
        <dbReference type="Proteomes" id="UP000076798"/>
    </source>
</evidence>
<dbReference type="EMBL" id="KV428146">
    <property type="protein sequence ID" value="KZT35253.1"/>
    <property type="molecule type" value="Genomic_DNA"/>
</dbReference>
<dbReference type="Proteomes" id="UP000076798">
    <property type="component" value="Unassembled WGS sequence"/>
</dbReference>
<keyword evidence="1" id="KW-0812">Transmembrane</keyword>